<dbReference type="Gene3D" id="3.40.50.2300">
    <property type="match status" value="1"/>
</dbReference>
<evidence type="ECO:0000256" key="4">
    <source>
        <dbReference type="PROSITE-ProRule" id="PRU00169"/>
    </source>
</evidence>
<evidence type="ECO:0000256" key="3">
    <source>
        <dbReference type="ARBA" id="ARBA00023163"/>
    </source>
</evidence>
<keyword evidence="2" id="KW-0805">Transcription regulation</keyword>
<evidence type="ECO:0000313" key="7">
    <source>
        <dbReference type="EMBL" id="CDO58338.1"/>
    </source>
</evidence>
<accession>X5M609</accession>
<feature type="compositionally biased region" description="Basic and acidic residues" evidence="5">
    <location>
        <begin position="146"/>
        <end position="170"/>
    </location>
</feature>
<evidence type="ECO:0000259" key="6">
    <source>
        <dbReference type="PROSITE" id="PS50110"/>
    </source>
</evidence>
<gene>
    <name evidence="7" type="ORF">BN1012_Phect124</name>
</gene>
<dbReference type="OrthoDB" id="9786548at2"/>
<dbReference type="InterPro" id="IPR050595">
    <property type="entry name" value="Bact_response_regulator"/>
</dbReference>
<dbReference type="SMART" id="SM00448">
    <property type="entry name" value="REC"/>
    <property type="match status" value="1"/>
</dbReference>
<evidence type="ECO:0000256" key="1">
    <source>
        <dbReference type="ARBA" id="ARBA00022553"/>
    </source>
</evidence>
<dbReference type="GO" id="GO:0000160">
    <property type="term" value="P:phosphorelay signal transduction system"/>
    <property type="evidence" value="ECO:0007669"/>
    <property type="project" value="InterPro"/>
</dbReference>
<keyword evidence="3" id="KW-0804">Transcription</keyword>
<proteinExistence type="predicted"/>
<dbReference type="AlphaFoldDB" id="X5M609"/>
<name>X5M609_9HYPH</name>
<feature type="compositionally biased region" description="Acidic residues" evidence="5">
    <location>
        <begin position="171"/>
        <end position="180"/>
    </location>
</feature>
<dbReference type="Proteomes" id="UP000032160">
    <property type="component" value="Chromosome I"/>
</dbReference>
<keyword evidence="1 4" id="KW-0597">Phosphoprotein</keyword>
<feature type="region of interest" description="Disordered" evidence="5">
    <location>
        <begin position="146"/>
        <end position="180"/>
    </location>
</feature>
<dbReference type="InterPro" id="IPR011006">
    <property type="entry name" value="CheY-like_superfamily"/>
</dbReference>
<evidence type="ECO:0000313" key="8">
    <source>
        <dbReference type="Proteomes" id="UP000032160"/>
    </source>
</evidence>
<dbReference type="HOGENOM" id="CLU_000445_69_12_5"/>
<reference evidence="7 8" key="1">
    <citation type="journal article" date="2014" name="Front. Genet.">
        <title>Genome and metabolic network of "Candidatus Phaeomarinobacter ectocarpi" Ec32, a new candidate genus of Alphaproteobacteria frequently associated with brown algae.</title>
        <authorList>
            <person name="Dittami S.M."/>
            <person name="Barbeyron T."/>
            <person name="Boyen C."/>
            <person name="Cambefort J."/>
            <person name="Collet G."/>
            <person name="Delage L."/>
            <person name="Gobet A."/>
            <person name="Groisillier A."/>
            <person name="Leblanc C."/>
            <person name="Michel G."/>
            <person name="Scornet D."/>
            <person name="Siegel A."/>
            <person name="Tapia J.E."/>
            <person name="Tonon T."/>
        </authorList>
    </citation>
    <scope>NUCLEOTIDE SEQUENCE [LARGE SCALE GENOMIC DNA]</scope>
    <source>
        <strain evidence="7 8">Ec32</strain>
    </source>
</reference>
<dbReference type="PROSITE" id="PS50110">
    <property type="entry name" value="RESPONSE_REGULATORY"/>
    <property type="match status" value="1"/>
</dbReference>
<dbReference type="RefSeq" id="WP_043949322.1">
    <property type="nucleotide sequence ID" value="NZ_HG966617.1"/>
</dbReference>
<dbReference type="SUPFAM" id="SSF52172">
    <property type="entry name" value="CheY-like"/>
    <property type="match status" value="1"/>
</dbReference>
<dbReference type="PANTHER" id="PTHR44591:SF3">
    <property type="entry name" value="RESPONSE REGULATORY DOMAIN-CONTAINING PROTEIN"/>
    <property type="match status" value="1"/>
</dbReference>
<dbReference type="STRING" id="1458461.BN1012_Phect124"/>
<dbReference type="Pfam" id="PF00072">
    <property type="entry name" value="Response_reg"/>
    <property type="match status" value="1"/>
</dbReference>
<feature type="domain" description="Response regulatory" evidence="6">
    <location>
        <begin position="10"/>
        <end position="129"/>
    </location>
</feature>
<feature type="modified residue" description="4-aspartylphosphate" evidence="4">
    <location>
        <position position="60"/>
    </location>
</feature>
<evidence type="ECO:0000256" key="2">
    <source>
        <dbReference type="ARBA" id="ARBA00023015"/>
    </source>
</evidence>
<dbReference type="KEGG" id="pect:BN1012_Phect124"/>
<protein>
    <submittedName>
        <fullName evidence="7">Chemotaxis protein CheYIII</fullName>
    </submittedName>
</protein>
<evidence type="ECO:0000256" key="5">
    <source>
        <dbReference type="SAM" id="MobiDB-lite"/>
    </source>
</evidence>
<dbReference type="EMBL" id="HG966617">
    <property type="protein sequence ID" value="CDO58338.1"/>
    <property type="molecule type" value="Genomic_DNA"/>
</dbReference>
<dbReference type="PANTHER" id="PTHR44591">
    <property type="entry name" value="STRESS RESPONSE REGULATOR PROTEIN 1"/>
    <property type="match status" value="1"/>
</dbReference>
<organism evidence="7 8">
    <name type="scientific">Candidatus Phaeomarinibacter ectocarpi</name>
    <dbReference type="NCBI Taxonomy" id="1458461"/>
    <lineage>
        <taxon>Bacteria</taxon>
        <taxon>Pseudomonadati</taxon>
        <taxon>Pseudomonadota</taxon>
        <taxon>Alphaproteobacteria</taxon>
        <taxon>Hyphomicrobiales</taxon>
        <taxon>Parvibaculaceae</taxon>
        <taxon>Candidatus Phaeomarinibacter</taxon>
    </lineage>
</organism>
<sequence>MDAYDFSRLTVLVVDDNCHMRQLVRKILYAFGCRTIHDAADGTQAINMLQTHQIDILVADWMMKPMDGIELTKIIRKGDAVPNPYVPVIMLTAHTTIQNILVAREAGVTEYLAKPLTPRSLLTRLQMVIGNPRPFVRTAQFFGPDRRRKDSSFYTGPERREDAESTKDTFELDDMEEDAA</sequence>
<keyword evidence="8" id="KW-1185">Reference proteome</keyword>
<dbReference type="InterPro" id="IPR001789">
    <property type="entry name" value="Sig_transdc_resp-reg_receiver"/>
</dbReference>